<dbReference type="GeneID" id="20526080"/>
<gene>
    <name evidence="1" type="ORF">H696_01355</name>
</gene>
<dbReference type="Proteomes" id="UP000030693">
    <property type="component" value="Unassembled WGS sequence"/>
</dbReference>
<protein>
    <recommendedName>
        <fullName evidence="3">Thioredoxin domain-containing protein</fullName>
    </recommendedName>
</protein>
<keyword evidence="2" id="KW-1185">Reference proteome</keyword>
<evidence type="ECO:0008006" key="3">
    <source>
        <dbReference type="Google" id="ProtNLM"/>
    </source>
</evidence>
<sequence length="145" mass="16218">MSDPLPPRHVCHAAGRHHAVPPVITSTEQFIDHCLLPNSPACTVIFTPDTEQLEFATALQAEFRNVRHVLMRVVVLDMVKNLDLVQKLGLSDAPPSIIFYQDGRFQPYIGEVEVEAITKAISTFLPHFPLSAHVFAKFPSKLEIH</sequence>
<dbReference type="AlphaFoldDB" id="A0A058ZDD4"/>
<evidence type="ECO:0000313" key="1">
    <source>
        <dbReference type="EMBL" id="KCV71946.1"/>
    </source>
</evidence>
<dbReference type="EMBL" id="KB932202">
    <property type="protein sequence ID" value="KCV71946.1"/>
    <property type="molecule type" value="Genomic_DNA"/>
</dbReference>
<dbReference type="InterPro" id="IPR036249">
    <property type="entry name" value="Thioredoxin-like_sf"/>
</dbReference>
<accession>A0A058ZDD4</accession>
<dbReference type="SUPFAM" id="SSF52833">
    <property type="entry name" value="Thioredoxin-like"/>
    <property type="match status" value="1"/>
</dbReference>
<evidence type="ECO:0000313" key="2">
    <source>
        <dbReference type="Proteomes" id="UP000030693"/>
    </source>
</evidence>
<reference evidence="1" key="1">
    <citation type="submission" date="2013-04" db="EMBL/GenBank/DDBJ databases">
        <title>The Genome Sequence of Fonticula alba ATCC 38817.</title>
        <authorList>
            <consortium name="The Broad Institute Genomics Platform"/>
            <person name="Russ C."/>
            <person name="Cuomo C."/>
            <person name="Burger G."/>
            <person name="Gray M.W."/>
            <person name="Holland P.W.H."/>
            <person name="King N."/>
            <person name="Lang F.B.F."/>
            <person name="Roger A.J."/>
            <person name="Ruiz-Trillo I."/>
            <person name="Brown M."/>
            <person name="Walker B."/>
            <person name="Young S."/>
            <person name="Zeng Q."/>
            <person name="Gargeya S."/>
            <person name="Fitzgerald M."/>
            <person name="Haas B."/>
            <person name="Abouelleil A."/>
            <person name="Allen A.W."/>
            <person name="Alvarado L."/>
            <person name="Arachchi H.M."/>
            <person name="Berlin A.M."/>
            <person name="Chapman S.B."/>
            <person name="Gainer-Dewar J."/>
            <person name="Goldberg J."/>
            <person name="Griggs A."/>
            <person name="Gujja S."/>
            <person name="Hansen M."/>
            <person name="Howarth C."/>
            <person name="Imamovic A."/>
            <person name="Ireland A."/>
            <person name="Larimer J."/>
            <person name="McCowan C."/>
            <person name="Murphy C."/>
            <person name="Pearson M."/>
            <person name="Poon T.W."/>
            <person name="Priest M."/>
            <person name="Roberts A."/>
            <person name="Saif S."/>
            <person name="Shea T."/>
            <person name="Sisk P."/>
            <person name="Sykes S."/>
            <person name="Wortman J."/>
            <person name="Nusbaum C."/>
            <person name="Birren B."/>
        </authorList>
    </citation>
    <scope>NUCLEOTIDE SEQUENCE [LARGE SCALE GENOMIC DNA]</scope>
    <source>
        <strain evidence="1">ATCC 38817</strain>
    </source>
</reference>
<dbReference type="RefSeq" id="XP_009493524.1">
    <property type="nucleotide sequence ID" value="XM_009495249.1"/>
</dbReference>
<name>A0A058ZDD4_FONAL</name>
<proteinExistence type="predicted"/>
<organism evidence="1">
    <name type="scientific">Fonticula alba</name>
    <name type="common">Slime mold</name>
    <dbReference type="NCBI Taxonomy" id="691883"/>
    <lineage>
        <taxon>Eukaryota</taxon>
        <taxon>Rotosphaerida</taxon>
        <taxon>Fonticulaceae</taxon>
        <taxon>Fonticula</taxon>
    </lineage>
</organism>